<reference evidence="3 4" key="1">
    <citation type="journal article" date="2010" name="Plant Cell">
        <title>The Chlorella variabilis NC64A genome reveals adaptation to photosymbiosis, coevolution with viruses, and cryptic sex.</title>
        <authorList>
            <person name="Blanc G."/>
            <person name="Duncan G."/>
            <person name="Agarkova I."/>
            <person name="Borodovsky M."/>
            <person name="Gurnon J."/>
            <person name="Kuo A."/>
            <person name="Lindquist E."/>
            <person name="Lucas S."/>
            <person name="Pangilinan J."/>
            <person name="Polle J."/>
            <person name="Salamov A."/>
            <person name="Terry A."/>
            <person name="Yamada T."/>
            <person name="Dunigan D.D."/>
            <person name="Grigoriev I.V."/>
            <person name="Claverie J.M."/>
            <person name="Van Etten J.L."/>
        </authorList>
    </citation>
    <scope>NUCLEOTIDE SEQUENCE [LARGE SCALE GENOMIC DNA]</scope>
    <source>
        <strain evidence="3 4">NC64A</strain>
    </source>
</reference>
<keyword evidence="4" id="KW-1185">Reference proteome</keyword>
<keyword evidence="2" id="KW-0812">Transmembrane</keyword>
<keyword evidence="2" id="KW-1133">Transmembrane helix</keyword>
<dbReference type="RefSeq" id="XP_005846158.1">
    <property type="nucleotide sequence ID" value="XM_005846096.1"/>
</dbReference>
<feature type="transmembrane region" description="Helical" evidence="2">
    <location>
        <begin position="6"/>
        <end position="27"/>
    </location>
</feature>
<keyword evidence="2" id="KW-0472">Membrane</keyword>
<dbReference type="PANTHER" id="PTHR36377:SF1">
    <property type="entry name" value="DNA MISMATCH REPAIR PROTEIN"/>
    <property type="match status" value="1"/>
</dbReference>
<feature type="compositionally biased region" description="Low complexity" evidence="1">
    <location>
        <begin position="80"/>
        <end position="92"/>
    </location>
</feature>
<dbReference type="InParanoid" id="E1ZJU8"/>
<evidence type="ECO:0000256" key="2">
    <source>
        <dbReference type="SAM" id="Phobius"/>
    </source>
</evidence>
<dbReference type="AlphaFoldDB" id="E1ZJU8"/>
<organism evidence="4">
    <name type="scientific">Chlorella variabilis</name>
    <name type="common">Green alga</name>
    <dbReference type="NCBI Taxonomy" id="554065"/>
    <lineage>
        <taxon>Eukaryota</taxon>
        <taxon>Viridiplantae</taxon>
        <taxon>Chlorophyta</taxon>
        <taxon>core chlorophytes</taxon>
        <taxon>Trebouxiophyceae</taxon>
        <taxon>Chlorellales</taxon>
        <taxon>Chlorellaceae</taxon>
        <taxon>Chlorella clade</taxon>
        <taxon>Chlorella</taxon>
    </lineage>
</organism>
<dbReference type="Proteomes" id="UP000008141">
    <property type="component" value="Unassembled WGS sequence"/>
</dbReference>
<accession>E1ZJU8</accession>
<evidence type="ECO:0008006" key="5">
    <source>
        <dbReference type="Google" id="ProtNLM"/>
    </source>
</evidence>
<feature type="region of interest" description="Disordered" evidence="1">
    <location>
        <begin position="67"/>
        <end position="98"/>
    </location>
</feature>
<evidence type="ECO:0000313" key="3">
    <source>
        <dbReference type="EMBL" id="EFN54056.1"/>
    </source>
</evidence>
<sequence length="98" mass="10799">MGQPWAYYGKVAGVCFALGAGMEYFMIKTGFYEKVTEIEAQRLEETREDRERFLAELRAELERQAAQKGVKLALPPTPHSSSSSSSSSNSSSGGMSRQ</sequence>
<name>E1ZJU8_CHLVA</name>
<dbReference type="GeneID" id="17353533"/>
<protein>
    <recommendedName>
        <fullName evidence="5">Transmembrane protein</fullName>
    </recommendedName>
</protein>
<dbReference type="OrthoDB" id="511541at2759"/>
<evidence type="ECO:0000256" key="1">
    <source>
        <dbReference type="SAM" id="MobiDB-lite"/>
    </source>
</evidence>
<dbReference type="KEGG" id="cvr:CHLNCDRAFT_58390"/>
<evidence type="ECO:0000313" key="4">
    <source>
        <dbReference type="Proteomes" id="UP000008141"/>
    </source>
</evidence>
<gene>
    <name evidence="3" type="ORF">CHLNCDRAFT_58390</name>
</gene>
<dbReference type="EMBL" id="GL433849">
    <property type="protein sequence ID" value="EFN54056.1"/>
    <property type="molecule type" value="Genomic_DNA"/>
</dbReference>
<dbReference type="PANTHER" id="PTHR36377">
    <property type="entry name" value="DNA MISMATCH REPAIR PROTEIN"/>
    <property type="match status" value="1"/>
</dbReference>
<proteinExistence type="predicted"/>